<dbReference type="EMBL" id="MCGG01000009">
    <property type="protein sequence ID" value="OEJ69037.1"/>
    <property type="molecule type" value="Genomic_DNA"/>
</dbReference>
<dbReference type="AlphaFoldDB" id="A0A1E5QAM3"/>
<gene>
    <name evidence="1" type="ORF">BEN30_04815</name>
</gene>
<accession>A0A1E5QAM3</accession>
<sequence>MSLCPSFCSNSPFISSVYEGWIVFAQAEVLKCEFCFAQEYFSPIFGMILDNSLIEGTNMRLWGKAIALSVGVGVGVGLGCWVDV</sequence>
<evidence type="ECO:0000313" key="1">
    <source>
        <dbReference type="EMBL" id="OEJ69037.1"/>
    </source>
</evidence>
<reference evidence="2" key="1">
    <citation type="submission" date="2016-07" db="EMBL/GenBank/DDBJ databases">
        <authorList>
            <person name="Florea S."/>
            <person name="Webb J.S."/>
            <person name="Jaromczyk J."/>
            <person name="Schardl C.L."/>
        </authorList>
    </citation>
    <scope>NUCLEOTIDE SEQUENCE [LARGE SCALE GENOMIC DNA]</scope>
    <source>
        <strain evidence="2">MV-1</strain>
    </source>
</reference>
<keyword evidence="2" id="KW-1185">Reference proteome</keyword>
<comment type="caution">
    <text evidence="1">The sequence shown here is derived from an EMBL/GenBank/DDBJ whole genome shotgun (WGS) entry which is preliminary data.</text>
</comment>
<organism evidence="1 2">
    <name type="scientific">Magnetovibrio blakemorei</name>
    <dbReference type="NCBI Taxonomy" id="28181"/>
    <lineage>
        <taxon>Bacteria</taxon>
        <taxon>Pseudomonadati</taxon>
        <taxon>Pseudomonadota</taxon>
        <taxon>Alphaproteobacteria</taxon>
        <taxon>Rhodospirillales</taxon>
        <taxon>Magnetovibrionaceae</taxon>
        <taxon>Magnetovibrio</taxon>
    </lineage>
</organism>
<proteinExistence type="predicted"/>
<dbReference type="Proteomes" id="UP000095347">
    <property type="component" value="Unassembled WGS sequence"/>
</dbReference>
<protein>
    <submittedName>
        <fullName evidence="1">Uncharacterized protein</fullName>
    </submittedName>
</protein>
<evidence type="ECO:0000313" key="2">
    <source>
        <dbReference type="Proteomes" id="UP000095347"/>
    </source>
</evidence>
<name>A0A1E5QAM3_9PROT</name>
<dbReference type="STRING" id="28181.BEN30_04815"/>